<evidence type="ECO:0000313" key="3">
    <source>
        <dbReference type="RefSeq" id="XP_008584928.1"/>
    </source>
</evidence>
<feature type="region of interest" description="Disordered" evidence="1">
    <location>
        <begin position="66"/>
        <end position="107"/>
    </location>
</feature>
<feature type="compositionally biased region" description="Polar residues" evidence="1">
    <location>
        <begin position="284"/>
        <end position="303"/>
    </location>
</feature>
<dbReference type="PANTHER" id="PTHR31387">
    <property type="entry name" value="TESTIS-EXPRESSED PROTEIN 19"/>
    <property type="match status" value="1"/>
</dbReference>
<dbReference type="RefSeq" id="XP_008584928.1">
    <property type="nucleotide sequence ID" value="XM_008586706.1"/>
</dbReference>
<sequence>MCPPVSVRYEGQGMSYLYASWIYHLQHGDQLRICFTCFHAAFLSFKDLLESEDLEDEDWDPELMEDAQAGPEQEGSLEMGPSWGQDQGQPSQGDSQAWGPGALASAAAGSEEADLDDHFVPTELEPEDTVPLGLGPEDADWTQGLPWRFGDLATCSHWPMELGTIWAMDPAQPETFLLDLHFFFMVGCFDGIYLQKLTPGWALRTPGQCWKLLLEPDEVWVVSLQDAPKEYDLHRWKLSILETTSPGQSEELVPADIALQKRGFTIVSFPHWTKEEDEEGDLASQAQSSTQGHDPRTTETWSIRPTGLGESLAVVRALALGELPHFQLLNGSQMSGTKTQVATLVLAASGHQLSFHNSQGAIDQAWRTFACEGTG</sequence>
<dbReference type="PANTHER" id="PTHR31387:SF0">
    <property type="entry name" value="TESTIS-EXPRESSED PROTEIN 19"/>
    <property type="match status" value="1"/>
</dbReference>
<feature type="compositionally biased region" description="Low complexity" evidence="1">
    <location>
        <begin position="80"/>
        <end position="107"/>
    </location>
</feature>
<evidence type="ECO:0000313" key="2">
    <source>
        <dbReference type="Proteomes" id="UP000694923"/>
    </source>
</evidence>
<dbReference type="Proteomes" id="UP000694923">
    <property type="component" value="Unplaced"/>
</dbReference>
<keyword evidence="2" id="KW-1185">Reference proteome</keyword>
<proteinExistence type="predicted"/>
<gene>
    <name evidence="3" type="primary">TEX19</name>
</gene>
<dbReference type="Pfam" id="PF15553">
    <property type="entry name" value="TEX19"/>
    <property type="match status" value="1"/>
</dbReference>
<evidence type="ECO:0000256" key="1">
    <source>
        <dbReference type="SAM" id="MobiDB-lite"/>
    </source>
</evidence>
<feature type="region of interest" description="Disordered" evidence="1">
    <location>
        <begin position="277"/>
        <end position="303"/>
    </location>
</feature>
<name>A0ABM0RWD7_GALVR</name>
<accession>A0ABM0RWD7</accession>
<protein>
    <submittedName>
        <fullName evidence="3">Testis-expressed sequence 19 protein</fullName>
    </submittedName>
</protein>
<organism evidence="2 3">
    <name type="scientific">Galeopterus variegatus</name>
    <name type="common">Malayan flying lemur</name>
    <name type="synonym">Cynocephalus variegatus</name>
    <dbReference type="NCBI Taxonomy" id="482537"/>
    <lineage>
        <taxon>Eukaryota</taxon>
        <taxon>Metazoa</taxon>
        <taxon>Chordata</taxon>
        <taxon>Craniata</taxon>
        <taxon>Vertebrata</taxon>
        <taxon>Euteleostomi</taxon>
        <taxon>Mammalia</taxon>
        <taxon>Eutheria</taxon>
        <taxon>Euarchontoglires</taxon>
        <taxon>Dermoptera</taxon>
        <taxon>Cynocephalidae</taxon>
        <taxon>Galeopterus</taxon>
    </lineage>
</organism>
<dbReference type="InterPro" id="IPR029093">
    <property type="entry name" value="TEX19"/>
</dbReference>
<reference evidence="3" key="1">
    <citation type="submission" date="2025-08" db="UniProtKB">
        <authorList>
            <consortium name="RefSeq"/>
        </authorList>
    </citation>
    <scope>IDENTIFICATION</scope>
</reference>
<dbReference type="GeneID" id="103602295"/>